<dbReference type="AlphaFoldDB" id="A0A4P6XN99"/>
<gene>
    <name evidence="1" type="ORF">METSCH_C00480</name>
</gene>
<evidence type="ECO:0000313" key="2">
    <source>
        <dbReference type="Proteomes" id="UP000292447"/>
    </source>
</evidence>
<dbReference type="EMBL" id="CP034458">
    <property type="protein sequence ID" value="QBM88085.1"/>
    <property type="molecule type" value="Genomic_DNA"/>
</dbReference>
<sequence>MPTETKSGKRNPKRSLWRNVRCRIAQSPYIQQNKSVSREMRRFQRENQDKRTKPQIACISRYRQLKPSTPYGLVRCLPIVFPNIPRKRARALATLGDFRIASPARCHLIFCCDDESAVIPGRARTDHLCAYQHFAHGNHMHTLHSITYTL</sequence>
<evidence type="ECO:0000313" key="1">
    <source>
        <dbReference type="EMBL" id="QBM88085.1"/>
    </source>
</evidence>
<reference evidence="2" key="1">
    <citation type="submission" date="2019-03" db="EMBL/GenBank/DDBJ databases">
        <title>Snf2 controls pulcherriminic acid biosynthesis and connects pigmentation and antifungal activity of the yeast Metschnikowia pulcherrima.</title>
        <authorList>
            <person name="Gore-Lloyd D."/>
            <person name="Sumann I."/>
            <person name="Brachmann A.O."/>
            <person name="Schneeberger K."/>
            <person name="Ortiz-Merino R.A."/>
            <person name="Moreno-Beltran M."/>
            <person name="Schlaefli M."/>
            <person name="Kirner P."/>
            <person name="Santos Kron A."/>
            <person name="Wolfe K.H."/>
            <person name="Piel J."/>
            <person name="Ahrens C.H."/>
            <person name="Henk D."/>
            <person name="Freimoser F.M."/>
        </authorList>
    </citation>
    <scope>NUCLEOTIDE SEQUENCE [LARGE SCALE GENOMIC DNA]</scope>
    <source>
        <strain evidence="2">APC 1.2</strain>
    </source>
</reference>
<proteinExistence type="predicted"/>
<organism evidence="1 2">
    <name type="scientific">Metschnikowia aff. pulcherrima</name>
    <dbReference type="NCBI Taxonomy" id="2163413"/>
    <lineage>
        <taxon>Eukaryota</taxon>
        <taxon>Fungi</taxon>
        <taxon>Dikarya</taxon>
        <taxon>Ascomycota</taxon>
        <taxon>Saccharomycotina</taxon>
        <taxon>Pichiomycetes</taxon>
        <taxon>Metschnikowiaceae</taxon>
        <taxon>Metschnikowia</taxon>
    </lineage>
</organism>
<protein>
    <submittedName>
        <fullName evidence="1">Uncharacterized protein</fullName>
    </submittedName>
</protein>
<name>A0A4P6XN99_9ASCO</name>
<keyword evidence="2" id="KW-1185">Reference proteome</keyword>
<accession>A0A4P6XN99</accession>
<dbReference type="Proteomes" id="UP000292447">
    <property type="component" value="Chromosome III"/>
</dbReference>